<dbReference type="Ensembl" id="ENSSAUT00010051247.1">
    <property type="protein sequence ID" value="ENSSAUP00010048727.1"/>
    <property type="gene ID" value="ENSSAUG00010020301.1"/>
</dbReference>
<keyword evidence="7" id="KW-0805">Transcription regulation</keyword>
<dbReference type="Pfam" id="PF00096">
    <property type="entry name" value="zf-C2H2"/>
    <property type="match status" value="5"/>
</dbReference>
<dbReference type="SMART" id="SM00674">
    <property type="entry name" value="CENPB"/>
    <property type="match status" value="1"/>
</dbReference>
<feature type="domain" description="HTH CENPB-type" evidence="14">
    <location>
        <begin position="65"/>
        <end position="139"/>
    </location>
</feature>
<keyword evidence="16" id="KW-1185">Reference proteome</keyword>
<evidence type="ECO:0000256" key="5">
    <source>
        <dbReference type="ARBA" id="ARBA00022771"/>
    </source>
</evidence>
<feature type="domain" description="C2H2-type" evidence="13">
    <location>
        <begin position="745"/>
        <end position="767"/>
    </location>
</feature>
<dbReference type="InterPro" id="IPR050331">
    <property type="entry name" value="Zinc_finger"/>
</dbReference>
<feature type="compositionally biased region" description="Acidic residues" evidence="12">
    <location>
        <begin position="567"/>
        <end position="578"/>
    </location>
</feature>
<evidence type="ECO:0000256" key="4">
    <source>
        <dbReference type="ARBA" id="ARBA00022737"/>
    </source>
</evidence>
<evidence type="ECO:0000313" key="15">
    <source>
        <dbReference type="Ensembl" id="ENSSAUP00010048727.1"/>
    </source>
</evidence>
<feature type="region of interest" description="Disordered" evidence="12">
    <location>
        <begin position="498"/>
        <end position="602"/>
    </location>
</feature>
<dbReference type="PROSITE" id="PS00028">
    <property type="entry name" value="ZINC_FINGER_C2H2_1"/>
    <property type="match status" value="5"/>
</dbReference>
<evidence type="ECO:0000259" key="13">
    <source>
        <dbReference type="PROSITE" id="PS50157"/>
    </source>
</evidence>
<evidence type="ECO:0000256" key="8">
    <source>
        <dbReference type="ARBA" id="ARBA00023125"/>
    </source>
</evidence>
<evidence type="ECO:0000259" key="14">
    <source>
        <dbReference type="PROSITE" id="PS51253"/>
    </source>
</evidence>
<dbReference type="AlphaFoldDB" id="A0A671XC96"/>
<evidence type="ECO:0000256" key="12">
    <source>
        <dbReference type="SAM" id="MobiDB-lite"/>
    </source>
</evidence>
<feature type="domain" description="C2H2-type" evidence="13">
    <location>
        <begin position="661"/>
        <end position="688"/>
    </location>
</feature>
<keyword evidence="10" id="KW-0539">Nucleus</keyword>
<dbReference type="GO" id="GO:0005634">
    <property type="term" value="C:nucleus"/>
    <property type="evidence" value="ECO:0007669"/>
    <property type="project" value="UniProtKB-SubCell"/>
</dbReference>
<reference evidence="15" key="3">
    <citation type="submission" date="2025-09" db="UniProtKB">
        <authorList>
            <consortium name="Ensembl"/>
        </authorList>
    </citation>
    <scope>IDENTIFICATION</scope>
</reference>
<dbReference type="FunFam" id="3.30.160.60:FF:000770">
    <property type="entry name" value="zinc finger protein 16"/>
    <property type="match status" value="1"/>
</dbReference>
<dbReference type="GO" id="GO:0043565">
    <property type="term" value="F:sequence-specific DNA binding"/>
    <property type="evidence" value="ECO:0007669"/>
    <property type="project" value="InterPro"/>
</dbReference>
<dbReference type="OMA" id="CHISRET"/>
<evidence type="ECO:0000256" key="9">
    <source>
        <dbReference type="ARBA" id="ARBA00023163"/>
    </source>
</evidence>
<dbReference type="GeneTree" id="ENSGT01150000286959"/>
<dbReference type="PROSITE" id="PS51253">
    <property type="entry name" value="HTH_CENPB"/>
    <property type="match status" value="1"/>
</dbReference>
<reference evidence="15" key="2">
    <citation type="submission" date="2025-08" db="UniProtKB">
        <authorList>
            <consortium name="Ensembl"/>
        </authorList>
    </citation>
    <scope>IDENTIFICATION</scope>
</reference>
<dbReference type="PANTHER" id="PTHR16515:SF49">
    <property type="entry name" value="GASTRULA ZINC FINGER PROTEIN XLCGF49.1-LIKE-RELATED"/>
    <property type="match status" value="1"/>
</dbReference>
<dbReference type="Gene3D" id="3.30.160.60">
    <property type="entry name" value="Classic Zinc Finger"/>
    <property type="match status" value="5"/>
</dbReference>
<evidence type="ECO:0000256" key="6">
    <source>
        <dbReference type="ARBA" id="ARBA00022833"/>
    </source>
</evidence>
<dbReference type="InterPro" id="IPR006600">
    <property type="entry name" value="HTH_CenpB_DNA-bd_dom"/>
</dbReference>
<dbReference type="InterPro" id="IPR013087">
    <property type="entry name" value="Znf_C2H2_type"/>
</dbReference>
<dbReference type="PROSITE" id="PS50157">
    <property type="entry name" value="ZINC_FINGER_C2H2_2"/>
    <property type="match status" value="5"/>
</dbReference>
<feature type="domain" description="C2H2-type" evidence="13">
    <location>
        <begin position="717"/>
        <end position="744"/>
    </location>
</feature>
<dbReference type="GO" id="GO:0010468">
    <property type="term" value="P:regulation of gene expression"/>
    <property type="evidence" value="ECO:0007669"/>
    <property type="project" value="TreeGrafter"/>
</dbReference>
<organism evidence="15 16">
    <name type="scientific">Sparus aurata</name>
    <name type="common">Gilthead sea bream</name>
    <dbReference type="NCBI Taxonomy" id="8175"/>
    <lineage>
        <taxon>Eukaryota</taxon>
        <taxon>Metazoa</taxon>
        <taxon>Chordata</taxon>
        <taxon>Craniata</taxon>
        <taxon>Vertebrata</taxon>
        <taxon>Euteleostomi</taxon>
        <taxon>Actinopterygii</taxon>
        <taxon>Neopterygii</taxon>
        <taxon>Teleostei</taxon>
        <taxon>Neoteleostei</taxon>
        <taxon>Acanthomorphata</taxon>
        <taxon>Eupercaria</taxon>
        <taxon>Spariformes</taxon>
        <taxon>Sparidae</taxon>
        <taxon>Sparus</taxon>
    </lineage>
</organism>
<dbReference type="FunFam" id="3.30.160.60:FF:000130">
    <property type="entry name" value="Spalt-like transcription factor 4"/>
    <property type="match status" value="1"/>
</dbReference>
<feature type="domain" description="C2H2-type" evidence="13">
    <location>
        <begin position="689"/>
        <end position="716"/>
    </location>
</feature>
<feature type="compositionally biased region" description="Polar residues" evidence="12">
    <location>
        <begin position="524"/>
        <end position="533"/>
    </location>
</feature>
<evidence type="ECO:0000256" key="3">
    <source>
        <dbReference type="ARBA" id="ARBA00022723"/>
    </source>
</evidence>
<keyword evidence="9" id="KW-0804">Transcription</keyword>
<feature type="compositionally biased region" description="Polar residues" evidence="12">
    <location>
        <begin position="546"/>
        <end position="562"/>
    </location>
</feature>
<reference evidence="15" key="1">
    <citation type="submission" date="2021-04" db="EMBL/GenBank/DDBJ databases">
        <authorList>
            <consortium name="Wellcome Sanger Institute Data Sharing"/>
        </authorList>
    </citation>
    <scope>NUCLEOTIDE SEQUENCE [LARGE SCALE GENOMIC DNA]</scope>
</reference>
<dbReference type="PANTHER" id="PTHR16515">
    <property type="entry name" value="PR DOMAIN ZINC FINGER PROTEIN"/>
    <property type="match status" value="1"/>
</dbReference>
<protein>
    <recommendedName>
        <fullName evidence="17">HTH CENPB-type domain-containing protein</fullName>
    </recommendedName>
</protein>
<dbReference type="InterPro" id="IPR018586">
    <property type="entry name" value="Brinker_DNA-bd"/>
</dbReference>
<dbReference type="InterPro" id="IPR009057">
    <property type="entry name" value="Homeodomain-like_sf"/>
</dbReference>
<evidence type="ECO:0000256" key="10">
    <source>
        <dbReference type="ARBA" id="ARBA00023242"/>
    </source>
</evidence>
<dbReference type="SUPFAM" id="SSF57667">
    <property type="entry name" value="beta-beta-alpha zinc fingers"/>
    <property type="match status" value="3"/>
</dbReference>
<proteinExistence type="inferred from homology"/>
<name>A0A671XC96_SPAAU</name>
<dbReference type="InParanoid" id="A0A671XC96"/>
<dbReference type="GO" id="GO:0008270">
    <property type="term" value="F:zinc ion binding"/>
    <property type="evidence" value="ECO:0007669"/>
    <property type="project" value="UniProtKB-KW"/>
</dbReference>
<dbReference type="FunFam" id="3.30.160.60:FF:000912">
    <property type="entry name" value="Zinc finger protein 660"/>
    <property type="match status" value="1"/>
</dbReference>
<evidence type="ECO:0000256" key="2">
    <source>
        <dbReference type="ARBA" id="ARBA00006991"/>
    </source>
</evidence>
<evidence type="ECO:0000256" key="7">
    <source>
        <dbReference type="ARBA" id="ARBA00023015"/>
    </source>
</evidence>
<dbReference type="Gene3D" id="1.10.10.60">
    <property type="entry name" value="Homeodomain-like"/>
    <property type="match status" value="2"/>
</dbReference>
<dbReference type="InterPro" id="IPR010921">
    <property type="entry name" value="Trp_repressor/repl_initiator"/>
</dbReference>
<dbReference type="FunFam" id="3.30.160.60:FF:001156">
    <property type="entry name" value="Zinc finger protein 407"/>
    <property type="match status" value="1"/>
</dbReference>
<feature type="compositionally biased region" description="Acidic residues" evidence="12">
    <location>
        <begin position="586"/>
        <end position="595"/>
    </location>
</feature>
<keyword evidence="4" id="KW-0677">Repeat</keyword>
<keyword evidence="3" id="KW-0479">Metal-binding</keyword>
<evidence type="ECO:0008006" key="17">
    <source>
        <dbReference type="Google" id="ProtNLM"/>
    </source>
</evidence>
<feature type="domain" description="C2H2-type" evidence="13">
    <location>
        <begin position="633"/>
        <end position="660"/>
    </location>
</feature>
<evidence type="ECO:0000256" key="11">
    <source>
        <dbReference type="PROSITE-ProRule" id="PRU00042"/>
    </source>
</evidence>
<accession>A0A671XC96</accession>
<dbReference type="SUPFAM" id="SSF46689">
    <property type="entry name" value="Homeodomain-like"/>
    <property type="match status" value="1"/>
</dbReference>
<comment type="similarity">
    <text evidence="2">Belongs to the krueppel C2H2-type zinc-finger protein family.</text>
</comment>
<dbReference type="Pfam" id="PF09607">
    <property type="entry name" value="BrkDBD"/>
    <property type="match status" value="1"/>
</dbReference>
<evidence type="ECO:0000256" key="1">
    <source>
        <dbReference type="ARBA" id="ARBA00004123"/>
    </source>
</evidence>
<dbReference type="InterPro" id="IPR004875">
    <property type="entry name" value="DDE_SF_endonuclease_dom"/>
</dbReference>
<keyword evidence="8" id="KW-0238">DNA-binding</keyword>
<dbReference type="SUPFAM" id="SSF48295">
    <property type="entry name" value="TrpR-like"/>
    <property type="match status" value="1"/>
</dbReference>
<dbReference type="InterPro" id="IPR036236">
    <property type="entry name" value="Znf_C2H2_sf"/>
</dbReference>
<dbReference type="SMART" id="SM00355">
    <property type="entry name" value="ZnF_C2H2"/>
    <property type="match status" value="5"/>
</dbReference>
<dbReference type="FunFam" id="3.30.160.60:FF:002716">
    <property type="entry name" value="Zinc finger protein 212"/>
    <property type="match status" value="1"/>
</dbReference>
<dbReference type="Proteomes" id="UP000472265">
    <property type="component" value="Chromosome 20"/>
</dbReference>
<comment type="subcellular location">
    <subcellularLocation>
        <location evidence="1">Nucleus</location>
    </subcellularLocation>
</comment>
<keyword evidence="6" id="KW-0862">Zinc</keyword>
<keyword evidence="5 11" id="KW-0863">Zinc-finger</keyword>
<sequence length="767" mass="85948">MAPVQKRNKKYDVKFKLSVVKYAEENSGEAAARRFSVDSKRVRDWRKSKVELQRLFDEGSNRARLPGGGRKKASEELEKNMRDWVISKRARHERVSRKMIRATAKKMYATVSDSRDEEFTASAGWLNRFLGRNTSTCRSSTTVAQNDVKGFPEKLVKFVTSSSQMIGTKKIPDRDIIAMVETAVGFDMVMSTTVEAHGAPSVPLKTTGHEKSHLTVVLSAKADGTKLKPYVVFKGVKEVKALKSIGGVVVASSKNGLMNDNLTADWLQKVVGKSNFGPRLLVWDSYRCHISQATKEELKRGYKITTAVIPGGCTKYIQAHDVVWNQPFKASLHKSYVSWMVRNVDKTYTAGGNMRPPARRLLVTWVLKAWEELDTELVKKSFKVCGLNVAADGSEDHLIHCFKKGEPCAAGREMLAQARQEAQEDDGEAEQQEEDVQELLVIKQEERSPSLDQEDPEPLHIKQEQEELLINSKEGEQLNGLEEADVTSFAYAVVTVKSEDDEDKPQPSLLHQSQTEDSREAEPPTSSSATQIKTETDGEDFGGSEPASNQYPDSHPQLNTNEKAVDDSETDVSSDDWQEPLSDSGSETEETDNGWEEARAPESGVNALKYNECCGVTRTDESLNRVNAGLKPHGCDVCGKRFTFLGNFQNHMRVHTGEKPFGCDDCGKRFSQQTNLKAHMRVHTGDKPFGCDLCSVRFTFKTNLEKHMRVHTGEKPFACADCGKRFRQKTILKTHMRVHTGERPFSCEICGKTFTQRGNLKKHMKLH</sequence>
<dbReference type="Pfam" id="PF03221">
    <property type="entry name" value="HTH_Tnp_Tc5"/>
    <property type="match status" value="1"/>
</dbReference>
<evidence type="ECO:0000313" key="16">
    <source>
        <dbReference type="Proteomes" id="UP000472265"/>
    </source>
</evidence>
<dbReference type="Pfam" id="PF03184">
    <property type="entry name" value="DDE_1"/>
    <property type="match status" value="1"/>
</dbReference>